<dbReference type="GO" id="GO:0005886">
    <property type="term" value="C:plasma membrane"/>
    <property type="evidence" value="ECO:0007669"/>
    <property type="project" value="InterPro"/>
</dbReference>
<dbReference type="InterPro" id="IPR006036">
    <property type="entry name" value="K_uptake_TrkA"/>
</dbReference>
<dbReference type="GO" id="GO:0015079">
    <property type="term" value="F:potassium ion transmembrane transporter activity"/>
    <property type="evidence" value="ECO:0007669"/>
    <property type="project" value="InterPro"/>
</dbReference>
<dbReference type="PROSITE" id="PS51201">
    <property type="entry name" value="RCK_N"/>
    <property type="match status" value="2"/>
</dbReference>
<evidence type="ECO:0000256" key="3">
    <source>
        <dbReference type="ARBA" id="ARBA00022538"/>
    </source>
</evidence>
<dbReference type="PRINTS" id="PR00335">
    <property type="entry name" value="KUPTAKETRKA"/>
</dbReference>
<dbReference type="FunFam" id="3.30.70.1450:FF:000001">
    <property type="entry name" value="Trk system potassium transporter TrkA"/>
    <property type="match status" value="1"/>
</dbReference>
<dbReference type="NCBIfam" id="NF007030">
    <property type="entry name" value="PRK09496.1-1"/>
    <property type="match status" value="1"/>
</dbReference>
<protein>
    <recommendedName>
        <fullName evidence="1">Trk system potassium uptake protein TrkA</fullName>
    </recommendedName>
</protein>
<evidence type="ECO:0000256" key="2">
    <source>
        <dbReference type="ARBA" id="ARBA00022448"/>
    </source>
</evidence>
<gene>
    <name evidence="10" type="ORF">BI198_01005</name>
</gene>
<comment type="caution">
    <text evidence="10">The sequence shown here is derived from an EMBL/GenBank/DDBJ whole genome shotgun (WGS) entry which is preliminary data.</text>
</comment>
<reference evidence="11" key="1">
    <citation type="submission" date="2016-09" db="EMBL/GenBank/DDBJ databases">
        <authorList>
            <person name="Wan X."/>
            <person name="Hou S."/>
        </authorList>
    </citation>
    <scope>NUCLEOTIDE SEQUENCE [LARGE SCALE GENOMIC DNA]</scope>
    <source>
        <strain evidence="11">KH87</strain>
    </source>
</reference>
<feature type="domain" description="RCK C-terminal" evidence="9">
    <location>
        <begin position="368"/>
        <end position="453"/>
    </location>
</feature>
<dbReference type="InterPro" id="IPR006037">
    <property type="entry name" value="RCK_C"/>
</dbReference>
<feature type="domain" description="RCK N-terminal" evidence="8">
    <location>
        <begin position="232"/>
        <end position="348"/>
    </location>
</feature>
<dbReference type="STRING" id="1628148.BI198_01005"/>
<dbReference type="OrthoDB" id="9775180at2"/>
<feature type="domain" description="RCK C-terminal" evidence="9">
    <location>
        <begin position="143"/>
        <end position="227"/>
    </location>
</feature>
<dbReference type="NCBIfam" id="NF007031">
    <property type="entry name" value="PRK09496.1-2"/>
    <property type="match status" value="1"/>
</dbReference>
<dbReference type="SUPFAM" id="SSF116726">
    <property type="entry name" value="TrkA C-terminal domain-like"/>
    <property type="match status" value="2"/>
</dbReference>
<dbReference type="Pfam" id="PF02080">
    <property type="entry name" value="TrkA_C"/>
    <property type="match status" value="2"/>
</dbReference>
<evidence type="ECO:0000256" key="6">
    <source>
        <dbReference type="ARBA" id="ARBA00023027"/>
    </source>
</evidence>
<organism evidence="10 11">
    <name type="scientific">Rheinheimera salexigens</name>
    <dbReference type="NCBI Taxonomy" id="1628148"/>
    <lineage>
        <taxon>Bacteria</taxon>
        <taxon>Pseudomonadati</taxon>
        <taxon>Pseudomonadota</taxon>
        <taxon>Gammaproteobacteria</taxon>
        <taxon>Chromatiales</taxon>
        <taxon>Chromatiaceae</taxon>
        <taxon>Rheinheimera</taxon>
    </lineage>
</organism>
<dbReference type="EMBL" id="MKEK01000001">
    <property type="protein sequence ID" value="OEY68298.1"/>
    <property type="molecule type" value="Genomic_DNA"/>
</dbReference>
<dbReference type="InterPro" id="IPR036721">
    <property type="entry name" value="RCK_C_sf"/>
</dbReference>
<proteinExistence type="predicted"/>
<keyword evidence="11" id="KW-1185">Reference proteome</keyword>
<dbReference type="FunFam" id="3.40.50.720:FF:000042">
    <property type="entry name" value="Trk system potassium transporter TrkA"/>
    <property type="match status" value="1"/>
</dbReference>
<accession>A0A1E7Q2K9</accession>
<keyword evidence="2" id="KW-0813">Transport</keyword>
<evidence type="ECO:0000313" key="10">
    <source>
        <dbReference type="EMBL" id="OEY68298.1"/>
    </source>
</evidence>
<dbReference type="InterPro" id="IPR050721">
    <property type="entry name" value="Trk_Ktr_HKT_K-transport"/>
</dbReference>
<dbReference type="InterPro" id="IPR003148">
    <property type="entry name" value="RCK_N"/>
</dbReference>
<evidence type="ECO:0000259" key="9">
    <source>
        <dbReference type="PROSITE" id="PS51202"/>
    </source>
</evidence>
<dbReference type="SUPFAM" id="SSF51735">
    <property type="entry name" value="NAD(P)-binding Rossmann-fold domains"/>
    <property type="match status" value="2"/>
</dbReference>
<evidence type="ECO:0000256" key="4">
    <source>
        <dbReference type="ARBA" id="ARBA00022737"/>
    </source>
</evidence>
<keyword evidence="3" id="KW-0633">Potassium transport</keyword>
<evidence type="ECO:0000256" key="7">
    <source>
        <dbReference type="ARBA" id="ARBA00023065"/>
    </source>
</evidence>
<dbReference type="AlphaFoldDB" id="A0A1E7Q2K9"/>
<dbReference type="PANTHER" id="PTHR43833:SF5">
    <property type="entry name" value="TRK SYSTEM POTASSIUM UPTAKE PROTEIN TRKA"/>
    <property type="match status" value="1"/>
</dbReference>
<dbReference type="RefSeq" id="WP_070047865.1">
    <property type="nucleotide sequence ID" value="NZ_CBCSDO010000001.1"/>
</dbReference>
<dbReference type="Pfam" id="PF02254">
    <property type="entry name" value="TrkA_N"/>
    <property type="match status" value="2"/>
</dbReference>
<keyword evidence="7" id="KW-0406">Ion transport</keyword>
<dbReference type="FunFam" id="3.40.50.720:FF:000027">
    <property type="entry name" value="Trk system potassium transporter TrkA"/>
    <property type="match status" value="1"/>
</dbReference>
<dbReference type="PROSITE" id="PS51202">
    <property type="entry name" value="RCK_C"/>
    <property type="match status" value="2"/>
</dbReference>
<dbReference type="InterPro" id="IPR036291">
    <property type="entry name" value="NAD(P)-bd_dom_sf"/>
</dbReference>
<sequence>MKIIILGAGEVGATLAENLVGEQNDITVVDSNADKLRALQDRYDLQVVHGHGSHPDVLKQAGAEDADMLVAVTNSDEVNIVACQVAYSIFNTPVKIARIRTTQYLKYRDQLFNKDDMPVDHFIAPEALVTNYIRRLIDYPGALQVVEFAGGKVSLVAVKAYYGGLLVGHALSTLKEHMPNIDVRVATIYRNGNAIRPLGTTIIEADDEVFFIAATKHIRAVMSELQKLERNYRRIMIAGGGNIGFGLARALEDTHSVKLIERNKERAEFLSSALDSTRVFVGDASDPELLEEENIEQIDVFIAVTNDDEANIMSAMLAKRMGAQKTMVLIKRSAYVDLLQGGEVDIAVSPQQATISALLTHIRRGDIVNVYSLRRGAAEAIEAIAHGDSSSSKVIGKAIGKLKLPPGTTIGAIVRGEEVLIAKNSTVIETNDHVILFMVDKKHISEVEKLFQVSAIFI</sequence>
<name>A0A1E7Q2K9_9GAMM</name>
<dbReference type="Gene3D" id="3.40.50.720">
    <property type="entry name" value="NAD(P)-binding Rossmann-like Domain"/>
    <property type="match status" value="2"/>
</dbReference>
<dbReference type="NCBIfam" id="NF007032">
    <property type="entry name" value="PRK09496.1-4"/>
    <property type="match status" value="1"/>
</dbReference>
<dbReference type="Gene3D" id="3.30.70.1450">
    <property type="entry name" value="Regulator of K+ conductance, C-terminal domain"/>
    <property type="match status" value="2"/>
</dbReference>
<keyword evidence="4" id="KW-0677">Repeat</keyword>
<dbReference type="Proteomes" id="UP000242258">
    <property type="component" value="Unassembled WGS sequence"/>
</dbReference>
<dbReference type="NCBIfam" id="NF007039">
    <property type="entry name" value="PRK09496.3-2"/>
    <property type="match status" value="1"/>
</dbReference>
<evidence type="ECO:0000256" key="1">
    <source>
        <dbReference type="ARBA" id="ARBA00017378"/>
    </source>
</evidence>
<evidence type="ECO:0000259" key="8">
    <source>
        <dbReference type="PROSITE" id="PS51201"/>
    </source>
</evidence>
<keyword evidence="6" id="KW-0520">NAD</keyword>
<feature type="domain" description="RCK N-terminal" evidence="8">
    <location>
        <begin position="1"/>
        <end position="123"/>
    </location>
</feature>
<evidence type="ECO:0000313" key="11">
    <source>
        <dbReference type="Proteomes" id="UP000242258"/>
    </source>
</evidence>
<dbReference type="PANTHER" id="PTHR43833">
    <property type="entry name" value="POTASSIUM CHANNEL PROTEIN 2-RELATED-RELATED"/>
    <property type="match status" value="1"/>
</dbReference>
<evidence type="ECO:0000256" key="5">
    <source>
        <dbReference type="ARBA" id="ARBA00022958"/>
    </source>
</evidence>
<keyword evidence="5" id="KW-0630">Potassium</keyword>